<evidence type="ECO:0000313" key="2">
    <source>
        <dbReference type="EMBL" id="CAH1976804.1"/>
    </source>
</evidence>
<dbReference type="Proteomes" id="UP001152888">
    <property type="component" value="Unassembled WGS sequence"/>
</dbReference>
<sequence length="88" mass="10378">MNGLTLNVSSFLLLHSLSLNWSSGSIYFKEVIYCSVDGYFYHQHKVRPSVMLEVSKYVYDLTIHNQAPPRVKFWYQLELKNYVRSRGN</sequence>
<name>A0A9P0KIT6_ACAOB</name>
<feature type="signal peptide" evidence="1">
    <location>
        <begin position="1"/>
        <end position="18"/>
    </location>
</feature>
<evidence type="ECO:0000256" key="1">
    <source>
        <dbReference type="SAM" id="SignalP"/>
    </source>
</evidence>
<protein>
    <submittedName>
        <fullName evidence="2">Uncharacterized protein</fullName>
    </submittedName>
</protein>
<evidence type="ECO:0000313" key="3">
    <source>
        <dbReference type="Proteomes" id="UP001152888"/>
    </source>
</evidence>
<dbReference type="EMBL" id="CAKOFQ010006851">
    <property type="protein sequence ID" value="CAH1976804.1"/>
    <property type="molecule type" value="Genomic_DNA"/>
</dbReference>
<accession>A0A9P0KIT6</accession>
<keyword evidence="3" id="KW-1185">Reference proteome</keyword>
<reference evidence="2" key="1">
    <citation type="submission" date="2022-03" db="EMBL/GenBank/DDBJ databases">
        <authorList>
            <person name="Sayadi A."/>
        </authorList>
    </citation>
    <scope>NUCLEOTIDE SEQUENCE</scope>
</reference>
<organism evidence="2 3">
    <name type="scientific">Acanthoscelides obtectus</name>
    <name type="common">Bean weevil</name>
    <name type="synonym">Bruchus obtectus</name>
    <dbReference type="NCBI Taxonomy" id="200917"/>
    <lineage>
        <taxon>Eukaryota</taxon>
        <taxon>Metazoa</taxon>
        <taxon>Ecdysozoa</taxon>
        <taxon>Arthropoda</taxon>
        <taxon>Hexapoda</taxon>
        <taxon>Insecta</taxon>
        <taxon>Pterygota</taxon>
        <taxon>Neoptera</taxon>
        <taxon>Endopterygota</taxon>
        <taxon>Coleoptera</taxon>
        <taxon>Polyphaga</taxon>
        <taxon>Cucujiformia</taxon>
        <taxon>Chrysomeloidea</taxon>
        <taxon>Chrysomelidae</taxon>
        <taxon>Bruchinae</taxon>
        <taxon>Bruchini</taxon>
        <taxon>Acanthoscelides</taxon>
    </lineage>
</organism>
<proteinExistence type="predicted"/>
<feature type="chain" id="PRO_5040326390" evidence="1">
    <location>
        <begin position="19"/>
        <end position="88"/>
    </location>
</feature>
<gene>
    <name evidence="2" type="ORF">ACAOBT_LOCUS12329</name>
</gene>
<dbReference type="AlphaFoldDB" id="A0A9P0KIT6"/>
<comment type="caution">
    <text evidence="2">The sequence shown here is derived from an EMBL/GenBank/DDBJ whole genome shotgun (WGS) entry which is preliminary data.</text>
</comment>
<keyword evidence="1" id="KW-0732">Signal</keyword>